<feature type="binding site" evidence="8">
    <location>
        <position position="96"/>
    </location>
    <ligand>
        <name>FAD</name>
        <dbReference type="ChEBI" id="CHEBI:57692"/>
    </ligand>
</feature>
<dbReference type="Gene3D" id="3.50.50.60">
    <property type="entry name" value="FAD/NAD(P)-binding domain"/>
    <property type="match status" value="1"/>
</dbReference>
<evidence type="ECO:0000313" key="14">
    <source>
        <dbReference type="Proteomes" id="UP000002748"/>
    </source>
</evidence>
<dbReference type="AlphaFoldDB" id="J5SWQ6"/>
<feature type="domain" description="Glucose-methanol-choline oxidoreductase N-terminal" evidence="11">
    <location>
        <begin position="94"/>
        <end position="117"/>
    </location>
</feature>
<feature type="active site" description="Proton acceptor" evidence="7">
    <location>
        <position position="541"/>
    </location>
</feature>
<evidence type="ECO:0000256" key="10">
    <source>
        <dbReference type="SAM" id="SignalP"/>
    </source>
</evidence>
<comment type="cofactor">
    <cofactor evidence="1 8">
        <name>FAD</name>
        <dbReference type="ChEBI" id="CHEBI:57692"/>
    </cofactor>
</comment>
<dbReference type="Gene3D" id="3.30.560.10">
    <property type="entry name" value="Glucose Oxidase, domain 3"/>
    <property type="match status" value="1"/>
</dbReference>
<dbReference type="InterPro" id="IPR027424">
    <property type="entry name" value="Glucose_Oxidase_domain_2"/>
</dbReference>
<dbReference type="PIRSF" id="PIRSF000137">
    <property type="entry name" value="Alcohol_oxidase"/>
    <property type="match status" value="1"/>
</dbReference>
<name>J5SWQ6_TRIAS</name>
<feature type="active site" description="Proton donor" evidence="7">
    <location>
        <position position="498"/>
    </location>
</feature>
<dbReference type="RefSeq" id="XP_014179099.1">
    <property type="nucleotide sequence ID" value="XM_014323624.1"/>
</dbReference>
<comment type="caution">
    <text evidence="13">The sequence shown here is derived from an EMBL/GenBank/DDBJ whole genome shotgun (WGS) entry which is preliminary data.</text>
</comment>
<dbReference type="PANTHER" id="PTHR11552">
    <property type="entry name" value="GLUCOSE-METHANOL-CHOLINE GMC OXIDOREDUCTASE"/>
    <property type="match status" value="1"/>
</dbReference>
<dbReference type="VEuPathDB" id="FungiDB:A1Q1_03171"/>
<keyword evidence="6" id="KW-0560">Oxidoreductase</keyword>
<keyword evidence="3 9" id="KW-0285">Flavoprotein</keyword>
<dbReference type="GO" id="GO:0050660">
    <property type="term" value="F:flavin adenine dinucleotide binding"/>
    <property type="evidence" value="ECO:0007669"/>
    <property type="project" value="InterPro"/>
</dbReference>
<evidence type="ECO:0000256" key="2">
    <source>
        <dbReference type="ARBA" id="ARBA00010790"/>
    </source>
</evidence>
<dbReference type="InterPro" id="IPR000172">
    <property type="entry name" value="GMC_OxRdtase_N"/>
</dbReference>
<evidence type="ECO:0000256" key="1">
    <source>
        <dbReference type="ARBA" id="ARBA00001974"/>
    </source>
</evidence>
<dbReference type="Gene3D" id="4.10.450.10">
    <property type="entry name" value="Glucose Oxidase, domain 2"/>
    <property type="match status" value="1"/>
</dbReference>
<dbReference type="PROSITE" id="PS00623">
    <property type="entry name" value="GMC_OXRED_1"/>
    <property type="match status" value="1"/>
</dbReference>
<evidence type="ECO:0000256" key="8">
    <source>
        <dbReference type="PIRSR" id="PIRSR000137-2"/>
    </source>
</evidence>
<evidence type="ECO:0000256" key="6">
    <source>
        <dbReference type="ARBA" id="ARBA00023002"/>
    </source>
</evidence>
<dbReference type="InterPro" id="IPR036188">
    <property type="entry name" value="FAD/NAD-bd_sf"/>
</dbReference>
<keyword evidence="5 8" id="KW-0274">FAD</keyword>
<dbReference type="KEGG" id="tasa:A1Q1_03171"/>
<accession>J5SWQ6</accession>
<dbReference type="InterPro" id="IPR012132">
    <property type="entry name" value="GMC_OxRdtase"/>
</dbReference>
<feature type="signal peptide" evidence="10">
    <location>
        <begin position="1"/>
        <end position="17"/>
    </location>
</feature>
<sequence length="562" mass="58558">MRLVLLTLLASVPHVLSGAISLDEATQKTFDYVVIGGGLGGLVVAGRLSEDPGVSVLRDDPAVSDPNQYGAVWDDSKDLAWKWDTTEGKTIYGGRVLGGSTSINGMAYTRPSSSEFSPLLDDSVASELHGSRWTWPRMFEAMKKAESFRWPSEEQQAAGAGANADYHGYTGPVSVGYTSLGGNAGGAFLSAASHWVEKVFDADGGEADTAAFHPLTVDGEGRRSASTAYYADRENLSLLASTRATRIRTECQGSSLKATGVEIGDKFVSAGREVILAAGAIASPALLQRSGIGPASVLTGAGVEVNLELPGVGAGLQEQTMNFMTWGQKGSTGPTGFAIAYPNATALFGDDGAFRAKLSDAISGAADVGAQHGGFISAEAGREILQHQAEIMYQAGLAELSLTLNDGDGTVGANVWALRPLSRGSVRITSNDPSSNPRVTAGCFDAEVQVAALKLTRSIFSADPLLGLVDAERSPGAQLSSDPDLERWVRDNYVAVAHPVGTCAMLPKHLGGVVDASLTVYGTSNLRVVDASVLSFQVSAHLMGVLYGVAETAADIIKSGQR</sequence>
<dbReference type="Proteomes" id="UP000002748">
    <property type="component" value="Unassembled WGS sequence"/>
</dbReference>
<evidence type="ECO:0000256" key="9">
    <source>
        <dbReference type="RuleBase" id="RU003968"/>
    </source>
</evidence>
<feature type="domain" description="Glucose-methanol-choline oxidoreductase N-terminal" evidence="12">
    <location>
        <begin position="279"/>
        <end position="293"/>
    </location>
</feature>
<proteinExistence type="inferred from homology"/>
<dbReference type="SUPFAM" id="SSF54373">
    <property type="entry name" value="FAD-linked reductases, C-terminal domain"/>
    <property type="match status" value="1"/>
</dbReference>
<dbReference type="InterPro" id="IPR007867">
    <property type="entry name" value="GMC_OxRtase_C"/>
</dbReference>
<keyword evidence="4 10" id="KW-0732">Signal</keyword>
<evidence type="ECO:0000259" key="11">
    <source>
        <dbReference type="PROSITE" id="PS00623"/>
    </source>
</evidence>
<dbReference type="PROSITE" id="PS00624">
    <property type="entry name" value="GMC_OXRED_2"/>
    <property type="match status" value="1"/>
</dbReference>
<reference evidence="13 14" key="1">
    <citation type="journal article" date="2012" name="Eukaryot. Cell">
        <title>Draft genome sequence of CBS 2479, the standard type strain of Trichosporon asahii.</title>
        <authorList>
            <person name="Yang R.Y."/>
            <person name="Li H.T."/>
            <person name="Zhu H."/>
            <person name="Zhou G.P."/>
            <person name="Wang M."/>
            <person name="Wang L."/>
        </authorList>
    </citation>
    <scope>NUCLEOTIDE SEQUENCE [LARGE SCALE GENOMIC DNA]</scope>
    <source>
        <strain evidence="14">ATCC 90039 / CBS 2479 / JCM 2466 / KCTC 7840 / NCYC 2677 / UAMH 7654</strain>
    </source>
</reference>
<evidence type="ECO:0000313" key="13">
    <source>
        <dbReference type="EMBL" id="EJT47936.1"/>
    </source>
</evidence>
<dbReference type="GeneID" id="25986684"/>
<feature type="chain" id="PRO_5003785577" evidence="10">
    <location>
        <begin position="18"/>
        <end position="562"/>
    </location>
</feature>
<evidence type="ECO:0000259" key="12">
    <source>
        <dbReference type="PROSITE" id="PS00624"/>
    </source>
</evidence>
<dbReference type="HOGENOM" id="CLU_002865_6_0_1"/>
<evidence type="ECO:0000256" key="7">
    <source>
        <dbReference type="PIRSR" id="PIRSR000137-1"/>
    </source>
</evidence>
<dbReference type="Pfam" id="PF05199">
    <property type="entry name" value="GMC_oxred_C"/>
    <property type="match status" value="1"/>
</dbReference>
<evidence type="ECO:0000256" key="3">
    <source>
        <dbReference type="ARBA" id="ARBA00022630"/>
    </source>
</evidence>
<dbReference type="PANTHER" id="PTHR11552:SF201">
    <property type="entry name" value="GLUCOSE-METHANOL-CHOLINE OXIDOREDUCTASE N-TERMINAL DOMAIN-CONTAINING PROTEIN"/>
    <property type="match status" value="1"/>
</dbReference>
<dbReference type="OrthoDB" id="269227at2759"/>
<evidence type="ECO:0000256" key="4">
    <source>
        <dbReference type="ARBA" id="ARBA00022729"/>
    </source>
</evidence>
<dbReference type="EMBL" id="ALBS01000223">
    <property type="protein sequence ID" value="EJT47936.1"/>
    <property type="molecule type" value="Genomic_DNA"/>
</dbReference>
<dbReference type="SUPFAM" id="SSF51905">
    <property type="entry name" value="FAD/NAD(P)-binding domain"/>
    <property type="match status" value="1"/>
</dbReference>
<comment type="similarity">
    <text evidence="2 9">Belongs to the GMC oxidoreductase family.</text>
</comment>
<evidence type="ECO:0000256" key="5">
    <source>
        <dbReference type="ARBA" id="ARBA00022827"/>
    </source>
</evidence>
<organism evidence="13 14">
    <name type="scientific">Trichosporon asahii var. asahii (strain ATCC 90039 / CBS 2479 / JCM 2466 / KCTC 7840 / NBRC 103889/ NCYC 2677 / UAMH 7654)</name>
    <name type="common">Yeast</name>
    <dbReference type="NCBI Taxonomy" id="1186058"/>
    <lineage>
        <taxon>Eukaryota</taxon>
        <taxon>Fungi</taxon>
        <taxon>Dikarya</taxon>
        <taxon>Basidiomycota</taxon>
        <taxon>Agaricomycotina</taxon>
        <taxon>Tremellomycetes</taxon>
        <taxon>Trichosporonales</taxon>
        <taxon>Trichosporonaceae</taxon>
        <taxon>Trichosporon</taxon>
    </lineage>
</organism>
<protein>
    <submittedName>
        <fullName evidence="13">Glucose oxidase</fullName>
    </submittedName>
</protein>
<dbReference type="GO" id="GO:0016614">
    <property type="term" value="F:oxidoreductase activity, acting on CH-OH group of donors"/>
    <property type="evidence" value="ECO:0007669"/>
    <property type="project" value="InterPro"/>
</dbReference>
<gene>
    <name evidence="13" type="ORF">A1Q1_03171</name>
</gene>
<dbReference type="Pfam" id="PF00732">
    <property type="entry name" value="GMC_oxred_N"/>
    <property type="match status" value="1"/>
</dbReference>